<reference evidence="1 2" key="1">
    <citation type="submission" date="2024-09" db="EMBL/GenBank/DDBJ databases">
        <title>Draft genome sequence of multifaceted antimicrobials producing Streptomyces sp. strain FH1.</title>
        <authorList>
            <person name="Hassan F."/>
            <person name="Ali H."/>
            <person name="Hassan N."/>
            <person name="Nawaz A."/>
        </authorList>
    </citation>
    <scope>NUCLEOTIDE SEQUENCE [LARGE SCALE GENOMIC DNA]</scope>
    <source>
        <strain evidence="1 2">FH1</strain>
    </source>
</reference>
<accession>A0ABV4ZPQ9</accession>
<comment type="caution">
    <text evidence="1">The sequence shown here is derived from an EMBL/GenBank/DDBJ whole genome shotgun (WGS) entry which is preliminary data.</text>
</comment>
<evidence type="ECO:0000313" key="1">
    <source>
        <dbReference type="EMBL" id="MFB4195923.1"/>
    </source>
</evidence>
<keyword evidence="2" id="KW-1185">Reference proteome</keyword>
<evidence type="ECO:0000313" key="2">
    <source>
        <dbReference type="Proteomes" id="UP001577267"/>
    </source>
</evidence>
<proteinExistence type="predicted"/>
<dbReference type="RefSeq" id="WP_375063842.1">
    <property type="nucleotide sequence ID" value="NZ_JBHGBT010000014.1"/>
</dbReference>
<name>A0ABV4ZPQ9_9ACTN</name>
<dbReference type="EMBL" id="JBHGBT010000014">
    <property type="protein sequence ID" value="MFB4195923.1"/>
    <property type="molecule type" value="Genomic_DNA"/>
</dbReference>
<protein>
    <submittedName>
        <fullName evidence="1">Uncharacterized protein</fullName>
    </submittedName>
</protein>
<organism evidence="1 2">
    <name type="scientific">Streptomyces carpaticus</name>
    <dbReference type="NCBI Taxonomy" id="285558"/>
    <lineage>
        <taxon>Bacteria</taxon>
        <taxon>Bacillati</taxon>
        <taxon>Actinomycetota</taxon>
        <taxon>Actinomycetes</taxon>
        <taxon>Kitasatosporales</taxon>
        <taxon>Streptomycetaceae</taxon>
        <taxon>Streptomyces</taxon>
    </lineage>
</organism>
<sequence>MTGENGEDILAGGPDAAARLRILADGYGLGTADPAALPRVVEQATQRGREFVTRRVDW</sequence>
<gene>
    <name evidence="1" type="ORF">ACE11A_16390</name>
</gene>
<dbReference type="Proteomes" id="UP001577267">
    <property type="component" value="Unassembled WGS sequence"/>
</dbReference>